<dbReference type="PANTHER" id="PTHR32322">
    <property type="entry name" value="INNER MEMBRANE TRANSPORTER"/>
    <property type="match status" value="1"/>
</dbReference>
<keyword evidence="10" id="KW-1185">Reference proteome</keyword>
<feature type="region of interest" description="Disordered" evidence="6">
    <location>
        <begin position="297"/>
        <end position="333"/>
    </location>
</feature>
<dbReference type="InterPro" id="IPR050638">
    <property type="entry name" value="AA-Vitamin_Transporters"/>
</dbReference>
<dbReference type="RefSeq" id="WP_196194269.1">
    <property type="nucleotide sequence ID" value="NZ_JADPRT010000005.1"/>
</dbReference>
<keyword evidence="4 7" id="KW-1133">Transmembrane helix</keyword>
<dbReference type="EMBL" id="JADPRT010000005">
    <property type="protein sequence ID" value="MBF9069097.1"/>
    <property type="molecule type" value="Genomic_DNA"/>
</dbReference>
<keyword evidence="3 7" id="KW-0812">Transmembrane</keyword>
<feature type="domain" description="EamA" evidence="8">
    <location>
        <begin position="13"/>
        <end position="145"/>
    </location>
</feature>
<feature type="transmembrane region" description="Helical" evidence="7">
    <location>
        <begin position="243"/>
        <end position="267"/>
    </location>
</feature>
<name>A0A931B4B4_9ACTN</name>
<evidence type="ECO:0000256" key="5">
    <source>
        <dbReference type="ARBA" id="ARBA00023136"/>
    </source>
</evidence>
<evidence type="ECO:0000256" key="4">
    <source>
        <dbReference type="ARBA" id="ARBA00022989"/>
    </source>
</evidence>
<accession>A0A931B4B4</accession>
<dbReference type="GO" id="GO:0016020">
    <property type="term" value="C:membrane"/>
    <property type="evidence" value="ECO:0007669"/>
    <property type="project" value="UniProtKB-SubCell"/>
</dbReference>
<feature type="transmembrane region" description="Helical" evidence="7">
    <location>
        <begin position="42"/>
        <end position="60"/>
    </location>
</feature>
<feature type="transmembrane region" description="Helical" evidence="7">
    <location>
        <begin position="97"/>
        <end position="118"/>
    </location>
</feature>
<evidence type="ECO:0000259" key="8">
    <source>
        <dbReference type="Pfam" id="PF00892"/>
    </source>
</evidence>
<evidence type="ECO:0000256" key="1">
    <source>
        <dbReference type="ARBA" id="ARBA00004141"/>
    </source>
</evidence>
<protein>
    <submittedName>
        <fullName evidence="9">EamA family transporter</fullName>
    </submittedName>
</protein>
<feature type="transmembrane region" description="Helical" evidence="7">
    <location>
        <begin position="273"/>
        <end position="291"/>
    </location>
</feature>
<dbReference type="Pfam" id="PF00892">
    <property type="entry name" value="EamA"/>
    <property type="match status" value="2"/>
</dbReference>
<proteinExistence type="inferred from homology"/>
<comment type="caution">
    <text evidence="9">The sequence shown here is derived from an EMBL/GenBank/DDBJ whole genome shotgun (WGS) entry which is preliminary data.</text>
</comment>
<feature type="transmembrane region" description="Helical" evidence="7">
    <location>
        <begin position="186"/>
        <end position="206"/>
    </location>
</feature>
<evidence type="ECO:0000256" key="2">
    <source>
        <dbReference type="ARBA" id="ARBA00007362"/>
    </source>
</evidence>
<comment type="similarity">
    <text evidence="2">Belongs to the EamA transporter family.</text>
</comment>
<evidence type="ECO:0000313" key="9">
    <source>
        <dbReference type="EMBL" id="MBF9069097.1"/>
    </source>
</evidence>
<dbReference type="InterPro" id="IPR037185">
    <property type="entry name" value="EmrE-like"/>
</dbReference>
<dbReference type="InterPro" id="IPR000620">
    <property type="entry name" value="EamA_dom"/>
</dbReference>
<comment type="subcellular location">
    <subcellularLocation>
        <location evidence="1">Membrane</location>
        <topology evidence="1">Multi-pass membrane protein</topology>
    </subcellularLocation>
</comment>
<feature type="transmembrane region" description="Helical" evidence="7">
    <location>
        <begin position="72"/>
        <end position="91"/>
    </location>
</feature>
<dbReference type="SUPFAM" id="SSF103481">
    <property type="entry name" value="Multidrug resistance efflux transporter EmrE"/>
    <property type="match status" value="2"/>
</dbReference>
<sequence>MYAQKNGTTVAAGLVLGAAVLWGTVGPAQVLADTSLGPAALGGWRLLLGGMVLGVFTARSPVRLRALTARSALWPLLVCALSTGLYQVAFLCSVSRTGAALATVVALGSAPAATGLCARWATGERVGTTWLVSTGAAVVGCALLLAPGSDAVDVPGLLLGMVAGVCYGLYTVFAKRLASDNPAVHLPTVAAVSLTAGGLMLLPWMATDTAGLSDARSLALIAWLGLATTAAAYWLFSTGLARLSAAAVGTLSLAEPLAAALLGVLVLGEHLSSTALAGCALLLGGLAAASLPHPWQASRTTTTGKTRRAFDSRSAPVLGARRATPDPVPPASS</sequence>
<evidence type="ECO:0000313" key="10">
    <source>
        <dbReference type="Proteomes" id="UP000657385"/>
    </source>
</evidence>
<gene>
    <name evidence="9" type="ORF">I2501_13820</name>
</gene>
<feature type="transmembrane region" description="Helical" evidence="7">
    <location>
        <begin position="218"/>
        <end position="236"/>
    </location>
</feature>
<evidence type="ECO:0000256" key="7">
    <source>
        <dbReference type="SAM" id="Phobius"/>
    </source>
</evidence>
<organism evidence="9 10">
    <name type="scientific">Streptacidiphilus fuscans</name>
    <dbReference type="NCBI Taxonomy" id="2789292"/>
    <lineage>
        <taxon>Bacteria</taxon>
        <taxon>Bacillati</taxon>
        <taxon>Actinomycetota</taxon>
        <taxon>Actinomycetes</taxon>
        <taxon>Kitasatosporales</taxon>
        <taxon>Streptomycetaceae</taxon>
        <taxon>Streptacidiphilus</taxon>
    </lineage>
</organism>
<dbReference type="Proteomes" id="UP000657385">
    <property type="component" value="Unassembled WGS sequence"/>
</dbReference>
<keyword evidence="5 7" id="KW-0472">Membrane</keyword>
<feature type="transmembrane region" description="Helical" evidence="7">
    <location>
        <begin position="154"/>
        <end position="174"/>
    </location>
</feature>
<evidence type="ECO:0000256" key="3">
    <source>
        <dbReference type="ARBA" id="ARBA00022692"/>
    </source>
</evidence>
<evidence type="ECO:0000256" key="6">
    <source>
        <dbReference type="SAM" id="MobiDB-lite"/>
    </source>
</evidence>
<dbReference type="PANTHER" id="PTHR32322:SF2">
    <property type="entry name" value="EAMA DOMAIN-CONTAINING PROTEIN"/>
    <property type="match status" value="1"/>
</dbReference>
<reference evidence="9" key="1">
    <citation type="submission" date="2020-11" db="EMBL/GenBank/DDBJ databases">
        <title>Isolation and identification of active actinomycetes.</title>
        <authorList>
            <person name="Yu B."/>
        </authorList>
    </citation>
    <scope>NUCLEOTIDE SEQUENCE</scope>
    <source>
        <strain evidence="9">NEAU-YB345</strain>
    </source>
</reference>
<dbReference type="AlphaFoldDB" id="A0A931B4B4"/>
<feature type="domain" description="EamA" evidence="8">
    <location>
        <begin position="155"/>
        <end position="288"/>
    </location>
</feature>
<feature type="transmembrane region" description="Helical" evidence="7">
    <location>
        <begin position="130"/>
        <end position="148"/>
    </location>
</feature>